<sequence length="162" mass="17329">MHALAGPLSKKLSQLMLMMLALAAPLSKLCQLMLMMLALAAPLSKLCQLMLMMLGLAGPLSKPCQLMLVMLGLTAPLSKPSQLMLMMLGLTAPLSKKALPADAHVRRDDDPPADALDVTLAALLVSKVSLLMSCVDHEVEVIEVFEPGKYSYVDGVLSKETT</sequence>
<keyword evidence="2" id="KW-1185">Reference proteome</keyword>
<evidence type="ECO:0000313" key="2">
    <source>
        <dbReference type="Proteomes" id="UP000186817"/>
    </source>
</evidence>
<gene>
    <name evidence="1" type="ORF">AK812_SmicGene17966</name>
</gene>
<accession>A0A1Q9DWC8</accession>
<dbReference type="AlphaFoldDB" id="A0A1Q9DWC8"/>
<protein>
    <submittedName>
        <fullName evidence="1">Uncharacterized protein</fullName>
    </submittedName>
</protein>
<proteinExistence type="predicted"/>
<dbReference type="EMBL" id="LSRX01000361">
    <property type="protein sequence ID" value="OLP99472.1"/>
    <property type="molecule type" value="Genomic_DNA"/>
</dbReference>
<comment type="caution">
    <text evidence="1">The sequence shown here is derived from an EMBL/GenBank/DDBJ whole genome shotgun (WGS) entry which is preliminary data.</text>
</comment>
<reference evidence="1 2" key="1">
    <citation type="submission" date="2016-02" db="EMBL/GenBank/DDBJ databases">
        <title>Genome analysis of coral dinoflagellate symbionts highlights evolutionary adaptations to a symbiotic lifestyle.</title>
        <authorList>
            <person name="Aranda M."/>
            <person name="Li Y."/>
            <person name="Liew Y.J."/>
            <person name="Baumgarten S."/>
            <person name="Simakov O."/>
            <person name="Wilson M."/>
            <person name="Piel J."/>
            <person name="Ashoor H."/>
            <person name="Bougouffa S."/>
            <person name="Bajic V.B."/>
            <person name="Ryu T."/>
            <person name="Ravasi T."/>
            <person name="Bayer T."/>
            <person name="Micklem G."/>
            <person name="Kim H."/>
            <person name="Bhak J."/>
            <person name="Lajeunesse T.C."/>
            <person name="Voolstra C.R."/>
        </authorList>
    </citation>
    <scope>NUCLEOTIDE SEQUENCE [LARGE SCALE GENOMIC DNA]</scope>
    <source>
        <strain evidence="1 2">CCMP2467</strain>
    </source>
</reference>
<dbReference type="Proteomes" id="UP000186817">
    <property type="component" value="Unassembled WGS sequence"/>
</dbReference>
<organism evidence="1 2">
    <name type="scientific">Symbiodinium microadriaticum</name>
    <name type="common">Dinoflagellate</name>
    <name type="synonym">Zooxanthella microadriatica</name>
    <dbReference type="NCBI Taxonomy" id="2951"/>
    <lineage>
        <taxon>Eukaryota</taxon>
        <taxon>Sar</taxon>
        <taxon>Alveolata</taxon>
        <taxon>Dinophyceae</taxon>
        <taxon>Suessiales</taxon>
        <taxon>Symbiodiniaceae</taxon>
        <taxon>Symbiodinium</taxon>
    </lineage>
</organism>
<evidence type="ECO:0000313" key="1">
    <source>
        <dbReference type="EMBL" id="OLP99472.1"/>
    </source>
</evidence>
<name>A0A1Q9DWC8_SYMMI</name>